<comment type="caution">
    <text evidence="4">The sequence shown here is derived from an EMBL/GenBank/DDBJ whole genome shotgun (WGS) entry which is preliminary data.</text>
</comment>
<feature type="chain" id="PRO_5040158026" evidence="3">
    <location>
        <begin position="20"/>
        <end position="118"/>
    </location>
</feature>
<accession>A0A9N9F3N0</accession>
<keyword evidence="3" id="KW-0732">Signal</keyword>
<dbReference type="Proteomes" id="UP000789831">
    <property type="component" value="Unassembled WGS sequence"/>
</dbReference>
<reference evidence="4" key="1">
    <citation type="submission" date="2021-06" db="EMBL/GenBank/DDBJ databases">
        <authorList>
            <person name="Kallberg Y."/>
            <person name="Tangrot J."/>
            <person name="Rosling A."/>
        </authorList>
    </citation>
    <scope>NUCLEOTIDE SEQUENCE</scope>
    <source>
        <strain evidence="4">MT106</strain>
    </source>
</reference>
<keyword evidence="2" id="KW-0812">Transmembrane</keyword>
<feature type="transmembrane region" description="Helical" evidence="2">
    <location>
        <begin position="96"/>
        <end position="115"/>
    </location>
</feature>
<protein>
    <submittedName>
        <fullName evidence="4">5694_t:CDS:1</fullName>
    </submittedName>
</protein>
<evidence type="ECO:0000313" key="5">
    <source>
        <dbReference type="Proteomes" id="UP000789831"/>
    </source>
</evidence>
<keyword evidence="2" id="KW-0472">Membrane</keyword>
<keyword evidence="5" id="KW-1185">Reference proteome</keyword>
<organism evidence="4 5">
    <name type="scientific">Ambispora gerdemannii</name>
    <dbReference type="NCBI Taxonomy" id="144530"/>
    <lineage>
        <taxon>Eukaryota</taxon>
        <taxon>Fungi</taxon>
        <taxon>Fungi incertae sedis</taxon>
        <taxon>Mucoromycota</taxon>
        <taxon>Glomeromycotina</taxon>
        <taxon>Glomeromycetes</taxon>
        <taxon>Archaeosporales</taxon>
        <taxon>Ambisporaceae</taxon>
        <taxon>Ambispora</taxon>
    </lineage>
</organism>
<evidence type="ECO:0000313" key="4">
    <source>
        <dbReference type="EMBL" id="CAG8507523.1"/>
    </source>
</evidence>
<feature type="compositionally biased region" description="Low complexity" evidence="1">
    <location>
        <begin position="25"/>
        <end position="67"/>
    </location>
</feature>
<proteinExistence type="predicted"/>
<feature type="compositionally biased region" description="Polar residues" evidence="1">
    <location>
        <begin position="68"/>
        <end position="81"/>
    </location>
</feature>
<dbReference type="EMBL" id="CAJVPL010000535">
    <property type="protein sequence ID" value="CAG8507523.1"/>
    <property type="molecule type" value="Genomic_DNA"/>
</dbReference>
<feature type="signal peptide" evidence="3">
    <location>
        <begin position="1"/>
        <end position="19"/>
    </location>
</feature>
<keyword evidence="2" id="KW-1133">Transmembrane helix</keyword>
<gene>
    <name evidence="4" type="ORF">AGERDE_LOCUS4569</name>
</gene>
<evidence type="ECO:0000256" key="3">
    <source>
        <dbReference type="SAM" id="SignalP"/>
    </source>
</evidence>
<dbReference type="AlphaFoldDB" id="A0A9N9F3N0"/>
<name>A0A9N9F3N0_9GLOM</name>
<evidence type="ECO:0000256" key="1">
    <source>
        <dbReference type="SAM" id="MobiDB-lite"/>
    </source>
</evidence>
<sequence length="118" mass="11819">MRVSKLFITLNLGLLLATALVGISNNNTSPNSSNGNSNNSGNGGSSNNSTSNNNSSSGNSTSAGNSTQASNNTSSPVSTLTPDPGNGAGSSRSLETIYQVAFAAVLAFFVSGMAFSQY</sequence>
<evidence type="ECO:0000256" key="2">
    <source>
        <dbReference type="SAM" id="Phobius"/>
    </source>
</evidence>
<feature type="region of interest" description="Disordered" evidence="1">
    <location>
        <begin position="25"/>
        <end position="91"/>
    </location>
</feature>